<name>A0ACC3BNW7_PYRYE</name>
<protein>
    <submittedName>
        <fullName evidence="1">Uncharacterized protein</fullName>
    </submittedName>
</protein>
<gene>
    <name evidence="1" type="ORF">I4F81_002026</name>
</gene>
<reference evidence="1" key="1">
    <citation type="submission" date="2019-11" db="EMBL/GenBank/DDBJ databases">
        <title>Nori genome reveals adaptations in red seaweeds to the harsh intertidal environment.</title>
        <authorList>
            <person name="Wang D."/>
            <person name="Mao Y."/>
        </authorList>
    </citation>
    <scope>NUCLEOTIDE SEQUENCE</scope>
    <source>
        <tissue evidence="1">Gametophyte</tissue>
    </source>
</reference>
<dbReference type="Proteomes" id="UP000798662">
    <property type="component" value="Chromosome 1"/>
</dbReference>
<sequence>MKSFRAVSLAAAVAVAALAAVAAPAATAASSVSPVPTPKTMKITKKSGEECISTWYVTGKARGGGWEWKDETKCCPPRMATKTMTTYVDGKKCLSTWTVCDRELNAAGNCVWKWCDKTDCATPVCPPKPAEMKKRYTKKDGRRCVSRWFACGTQIKGGVCTYKGCDVVTCKAACVKPAPKTMTTRTPTKVCVSHWWAAKLNVDQSTDGQDCNWVWADKEECTCKPADKSPVWKKC</sequence>
<evidence type="ECO:0000313" key="2">
    <source>
        <dbReference type="Proteomes" id="UP000798662"/>
    </source>
</evidence>
<accession>A0ACC3BNW7</accession>
<proteinExistence type="predicted"/>
<dbReference type="EMBL" id="CM020618">
    <property type="protein sequence ID" value="KAK1859430.1"/>
    <property type="molecule type" value="Genomic_DNA"/>
</dbReference>
<evidence type="ECO:0000313" key="1">
    <source>
        <dbReference type="EMBL" id="KAK1859430.1"/>
    </source>
</evidence>
<comment type="caution">
    <text evidence="1">The sequence shown here is derived from an EMBL/GenBank/DDBJ whole genome shotgun (WGS) entry which is preliminary data.</text>
</comment>
<keyword evidence="2" id="KW-1185">Reference proteome</keyword>
<organism evidence="1 2">
    <name type="scientific">Pyropia yezoensis</name>
    <name type="common">Susabi-nori</name>
    <name type="synonym">Porphyra yezoensis</name>
    <dbReference type="NCBI Taxonomy" id="2788"/>
    <lineage>
        <taxon>Eukaryota</taxon>
        <taxon>Rhodophyta</taxon>
        <taxon>Bangiophyceae</taxon>
        <taxon>Bangiales</taxon>
        <taxon>Bangiaceae</taxon>
        <taxon>Pyropia</taxon>
    </lineage>
</organism>